<dbReference type="SUPFAM" id="SSF103088">
    <property type="entry name" value="OmpA-like"/>
    <property type="match status" value="1"/>
</dbReference>
<dbReference type="Pfam" id="PF00691">
    <property type="entry name" value="OmpA"/>
    <property type="match status" value="1"/>
</dbReference>
<dbReference type="PRINTS" id="PR01021">
    <property type="entry name" value="OMPADOMAIN"/>
</dbReference>
<evidence type="ECO:0000256" key="1">
    <source>
        <dbReference type="ARBA" id="ARBA00004370"/>
    </source>
</evidence>
<gene>
    <name evidence="5" type="ORF">PVT68_11615</name>
</gene>
<protein>
    <submittedName>
        <fullName evidence="5">DUF4892 domain-containing protein</fullName>
    </submittedName>
</protein>
<comment type="subcellular location">
    <subcellularLocation>
        <location evidence="1">Membrane</location>
    </subcellularLocation>
</comment>
<dbReference type="InterPro" id="IPR006664">
    <property type="entry name" value="OMP_bac"/>
</dbReference>
<dbReference type="InterPro" id="IPR006665">
    <property type="entry name" value="OmpA-like"/>
</dbReference>
<evidence type="ECO:0000313" key="5">
    <source>
        <dbReference type="EMBL" id="WGL15415.1"/>
    </source>
</evidence>
<dbReference type="Proteomes" id="UP001236500">
    <property type="component" value="Chromosome"/>
</dbReference>
<dbReference type="RefSeq" id="WP_280318217.1">
    <property type="nucleotide sequence ID" value="NZ_CP118605.1"/>
</dbReference>
<organism evidence="5 6">
    <name type="scientific">Microbulbifer bruguierae</name>
    <dbReference type="NCBI Taxonomy" id="3029061"/>
    <lineage>
        <taxon>Bacteria</taxon>
        <taxon>Pseudomonadati</taxon>
        <taxon>Pseudomonadota</taxon>
        <taxon>Gammaproteobacteria</taxon>
        <taxon>Cellvibrionales</taxon>
        <taxon>Microbulbiferaceae</taxon>
        <taxon>Microbulbifer</taxon>
    </lineage>
</organism>
<dbReference type="EMBL" id="CP118605">
    <property type="protein sequence ID" value="WGL15415.1"/>
    <property type="molecule type" value="Genomic_DNA"/>
</dbReference>
<evidence type="ECO:0000259" key="4">
    <source>
        <dbReference type="PROSITE" id="PS51123"/>
    </source>
</evidence>
<evidence type="ECO:0000256" key="2">
    <source>
        <dbReference type="ARBA" id="ARBA00023136"/>
    </source>
</evidence>
<evidence type="ECO:0000313" key="6">
    <source>
        <dbReference type="Proteomes" id="UP001236500"/>
    </source>
</evidence>
<keyword evidence="2 3" id="KW-0472">Membrane</keyword>
<sequence length="311" mass="35683">MHIFNTFIAILLYTFSTLAYASSVEHSLLKRFPASKLFSTNHLYHAELPLPADSVSYRDSKEDDEGYYSEKLLTVSGELTTFVHDFSKQHTSEYLYKEFLESLTDSNFEVLYKCEAEDCGDITGWKLFLSEHVFGSELSQKYILSRRQDSDGKHWLVQFYAIDLDGEPRTVLRFIEVDSVPELDIVFSNDIEGAPNFSAFKALPQEIAPIYFEFDKADLTEQSRFTIGSMADEILKSRATKILITGYADKNGPSWYNKLLATRRAETLRDALRQYPELSALDISTYGYGEVDKENVVSPDSMQRRANVFFR</sequence>
<keyword evidence="6" id="KW-1185">Reference proteome</keyword>
<dbReference type="PROSITE" id="PS51123">
    <property type="entry name" value="OMPA_2"/>
    <property type="match status" value="1"/>
</dbReference>
<dbReference type="Pfam" id="PF16234">
    <property type="entry name" value="DUF4892"/>
    <property type="match status" value="1"/>
</dbReference>
<feature type="domain" description="OmpA-like" evidence="4">
    <location>
        <begin position="199"/>
        <end position="311"/>
    </location>
</feature>
<dbReference type="InterPro" id="IPR036737">
    <property type="entry name" value="OmpA-like_sf"/>
</dbReference>
<dbReference type="Gene3D" id="3.30.1330.60">
    <property type="entry name" value="OmpA-like domain"/>
    <property type="match status" value="1"/>
</dbReference>
<name>A0ABY8N9T9_9GAMM</name>
<dbReference type="InterPro" id="IPR032608">
    <property type="entry name" value="DUF4892"/>
</dbReference>
<accession>A0ABY8N9T9</accession>
<proteinExistence type="predicted"/>
<reference evidence="5 6" key="1">
    <citation type="submission" date="2023-02" db="EMBL/GenBank/DDBJ databases">
        <title>Description and genomic characterization of Microbulbifer bruguierae sp. nov., isolated from the sediment of mangrove plant Bruguiera sexangula.</title>
        <authorList>
            <person name="Long M."/>
        </authorList>
    </citation>
    <scope>NUCLEOTIDE SEQUENCE [LARGE SCALE GENOMIC DNA]</scope>
    <source>
        <strain evidence="5 6">H12</strain>
    </source>
</reference>
<evidence type="ECO:0000256" key="3">
    <source>
        <dbReference type="PROSITE-ProRule" id="PRU00473"/>
    </source>
</evidence>
<dbReference type="CDD" id="cd07185">
    <property type="entry name" value="OmpA_C-like"/>
    <property type="match status" value="1"/>
</dbReference>